<sequence>MRLLSYGIILLGIVVMAAPKLMEWKADREVNRLLKEAEQMEASIAPDADPQLRDGYRRLSSLFEMETHRLEEEGGGASPAEAHDASAPRVATESADAPPVPAAADKPKPQPIATIEIASIGVKLPVLAGATESNMAHAAAHMTETTQLGQAGNAAIAAHRARTKGRLFNRLDEVAEGDEIVVRKAGQEYVYTVFRHVIVEPSDVSVLSTNGDDKMITLITCDPVDTGTHRLIVQARME</sequence>
<dbReference type="InterPro" id="IPR005754">
    <property type="entry name" value="Sortase"/>
</dbReference>
<protein>
    <submittedName>
        <fullName evidence="4">Class D sortase</fullName>
    </submittedName>
</protein>
<dbReference type="Proteomes" id="UP000639396">
    <property type="component" value="Unassembled WGS sequence"/>
</dbReference>
<evidence type="ECO:0000256" key="3">
    <source>
        <dbReference type="SAM" id="MobiDB-lite"/>
    </source>
</evidence>
<name>A0A927CCN2_9BACL</name>
<keyword evidence="1" id="KW-0378">Hydrolase</keyword>
<dbReference type="GO" id="GO:0016787">
    <property type="term" value="F:hydrolase activity"/>
    <property type="evidence" value="ECO:0007669"/>
    <property type="project" value="UniProtKB-KW"/>
</dbReference>
<evidence type="ECO:0000313" key="5">
    <source>
        <dbReference type="Proteomes" id="UP000639396"/>
    </source>
</evidence>
<keyword evidence="5" id="KW-1185">Reference proteome</keyword>
<proteinExistence type="predicted"/>
<gene>
    <name evidence="4" type="ORF">IDH45_15560</name>
</gene>
<feature type="active site" description="Proton donor/acceptor" evidence="2">
    <location>
        <position position="159"/>
    </location>
</feature>
<dbReference type="Gene3D" id="2.40.260.10">
    <property type="entry name" value="Sortase"/>
    <property type="match status" value="1"/>
</dbReference>
<dbReference type="RefSeq" id="WP_190929040.1">
    <property type="nucleotide sequence ID" value="NZ_JACXJA010000019.1"/>
</dbReference>
<accession>A0A927CCN2</accession>
<feature type="active site" description="Acyl-thioester intermediate" evidence="2">
    <location>
        <position position="221"/>
    </location>
</feature>
<dbReference type="InterPro" id="IPR042000">
    <property type="entry name" value="Sortase_D_2"/>
</dbReference>
<evidence type="ECO:0000256" key="2">
    <source>
        <dbReference type="PIRSR" id="PIRSR605754-1"/>
    </source>
</evidence>
<dbReference type="Pfam" id="PF04203">
    <property type="entry name" value="Sortase"/>
    <property type="match status" value="1"/>
</dbReference>
<reference evidence="4" key="1">
    <citation type="submission" date="2020-09" db="EMBL/GenBank/DDBJ databases">
        <title>A novel bacterium of genus Paenibacillus, isolated from South China Sea.</title>
        <authorList>
            <person name="Huang H."/>
            <person name="Mo K."/>
            <person name="Hu Y."/>
        </authorList>
    </citation>
    <scope>NUCLEOTIDE SEQUENCE</scope>
    <source>
        <strain evidence="4">IB182363</strain>
    </source>
</reference>
<evidence type="ECO:0000313" key="4">
    <source>
        <dbReference type="EMBL" id="MBD2863410.1"/>
    </source>
</evidence>
<comment type="caution">
    <text evidence="4">The sequence shown here is derived from an EMBL/GenBank/DDBJ whole genome shotgun (WGS) entry which is preliminary data.</text>
</comment>
<organism evidence="4 5">
    <name type="scientific">Paenibacillus oceani</name>
    <dbReference type="NCBI Taxonomy" id="2772510"/>
    <lineage>
        <taxon>Bacteria</taxon>
        <taxon>Bacillati</taxon>
        <taxon>Bacillota</taxon>
        <taxon>Bacilli</taxon>
        <taxon>Bacillales</taxon>
        <taxon>Paenibacillaceae</taxon>
        <taxon>Paenibacillus</taxon>
    </lineage>
</organism>
<dbReference type="NCBIfam" id="TIGR01076">
    <property type="entry name" value="sortase_fam"/>
    <property type="match status" value="1"/>
</dbReference>
<evidence type="ECO:0000256" key="1">
    <source>
        <dbReference type="ARBA" id="ARBA00022801"/>
    </source>
</evidence>
<dbReference type="CDD" id="cd06166">
    <property type="entry name" value="Sortase_D_2"/>
    <property type="match status" value="1"/>
</dbReference>
<dbReference type="SUPFAM" id="SSF63817">
    <property type="entry name" value="Sortase"/>
    <property type="match status" value="1"/>
</dbReference>
<dbReference type="AlphaFoldDB" id="A0A927CCN2"/>
<dbReference type="InterPro" id="IPR023365">
    <property type="entry name" value="Sortase_dom-sf"/>
</dbReference>
<dbReference type="EMBL" id="JACXJA010000019">
    <property type="protein sequence ID" value="MBD2863410.1"/>
    <property type="molecule type" value="Genomic_DNA"/>
</dbReference>
<feature type="region of interest" description="Disordered" evidence="3">
    <location>
        <begin position="70"/>
        <end position="107"/>
    </location>
</feature>